<dbReference type="EMBL" id="ANFO01001061">
    <property type="protein sequence ID" value="KGQ04488.1"/>
    <property type="molecule type" value="Genomic_DNA"/>
</dbReference>
<dbReference type="Gene3D" id="3.40.50.200">
    <property type="entry name" value="Peptidase S8/S53 domain"/>
    <property type="match status" value="1"/>
</dbReference>
<dbReference type="GO" id="GO:0004252">
    <property type="term" value="F:serine-type endopeptidase activity"/>
    <property type="evidence" value="ECO:0007669"/>
    <property type="project" value="UniProtKB-UniRule"/>
</dbReference>
<dbReference type="SUPFAM" id="SSF52743">
    <property type="entry name" value="Subtilisin-like"/>
    <property type="match status" value="1"/>
</dbReference>
<dbReference type="InterPro" id="IPR034187">
    <property type="entry name" value="Peptidases_S8_5"/>
</dbReference>
<keyword evidence="3 8" id="KW-0732">Signal</keyword>
<accession>A0A0A2VAF2</accession>
<dbReference type="InterPro" id="IPR050131">
    <property type="entry name" value="Peptidase_S8_subtilisin-like"/>
</dbReference>
<dbReference type="InterPro" id="IPR015500">
    <property type="entry name" value="Peptidase_S8_subtilisin-rel"/>
</dbReference>
<feature type="domain" description="C5a peptidase/Subtilisin-like protease SBT2-like Fn3-like" evidence="10">
    <location>
        <begin position="440"/>
        <end position="558"/>
    </location>
</feature>
<dbReference type="GO" id="GO:0006508">
    <property type="term" value="P:proteolysis"/>
    <property type="evidence" value="ECO:0007669"/>
    <property type="project" value="UniProtKB-KW"/>
</dbReference>
<keyword evidence="4 7" id="KW-0378">Hydrolase</keyword>
<feature type="domain" description="Peptidase S8/S53" evidence="9">
    <location>
        <begin position="148"/>
        <end position="410"/>
    </location>
</feature>
<comment type="similarity">
    <text evidence="1 7">Belongs to the peptidase S8 family.</text>
</comment>
<gene>
    <name evidence="11" type="ORF">BBAD15_g10258</name>
</gene>
<feature type="chain" id="PRO_5001995374" evidence="8">
    <location>
        <begin position="25"/>
        <end position="870"/>
    </location>
</feature>
<dbReference type="STRING" id="1245745.A0A0A2VAF2"/>
<dbReference type="Pfam" id="PF00082">
    <property type="entry name" value="Peptidase_S8"/>
    <property type="match status" value="1"/>
</dbReference>
<evidence type="ECO:0000313" key="12">
    <source>
        <dbReference type="Proteomes" id="UP000030106"/>
    </source>
</evidence>
<feature type="active site" description="Charge relay system" evidence="6 7">
    <location>
        <position position="372"/>
    </location>
</feature>
<name>A0A0A2VAF2_BEABA</name>
<proteinExistence type="inferred from homology"/>
<evidence type="ECO:0000259" key="10">
    <source>
        <dbReference type="Pfam" id="PF06280"/>
    </source>
</evidence>
<dbReference type="eggNOG" id="KOG4266">
    <property type="taxonomic scope" value="Eukaryota"/>
</dbReference>
<evidence type="ECO:0000256" key="4">
    <source>
        <dbReference type="ARBA" id="ARBA00022801"/>
    </source>
</evidence>
<protein>
    <submittedName>
        <fullName evidence="11">Alkaline serine exoprotease A</fullName>
    </submittedName>
</protein>
<dbReference type="InterPro" id="IPR023827">
    <property type="entry name" value="Peptidase_S8_Asp-AS"/>
</dbReference>
<evidence type="ECO:0000313" key="11">
    <source>
        <dbReference type="EMBL" id="KGQ04488.1"/>
    </source>
</evidence>
<evidence type="ECO:0000256" key="8">
    <source>
        <dbReference type="SAM" id="SignalP"/>
    </source>
</evidence>
<dbReference type="AlphaFoldDB" id="A0A0A2VAF2"/>
<dbReference type="PANTHER" id="PTHR43806:SF66">
    <property type="entry name" value="SERIN ENDOPEPTIDASE"/>
    <property type="match status" value="1"/>
</dbReference>
<keyword evidence="2 7" id="KW-0645">Protease</keyword>
<keyword evidence="5 7" id="KW-0720">Serine protease</keyword>
<dbReference type="InterPro" id="IPR022398">
    <property type="entry name" value="Peptidase_S8_His-AS"/>
</dbReference>
<dbReference type="HOGENOM" id="CLU_003559_3_2_1"/>
<dbReference type="Pfam" id="PF06280">
    <property type="entry name" value="fn3_5"/>
    <property type="match status" value="1"/>
</dbReference>
<evidence type="ECO:0000256" key="7">
    <source>
        <dbReference type="PROSITE-ProRule" id="PRU01240"/>
    </source>
</evidence>
<dbReference type="InterPro" id="IPR010435">
    <property type="entry name" value="C5a/SBT2-like_Fn3"/>
</dbReference>
<evidence type="ECO:0000256" key="2">
    <source>
        <dbReference type="ARBA" id="ARBA00022670"/>
    </source>
</evidence>
<dbReference type="PANTHER" id="PTHR43806">
    <property type="entry name" value="PEPTIDASE S8"/>
    <property type="match status" value="1"/>
</dbReference>
<reference evidence="11 12" key="1">
    <citation type="submission" date="2012-10" db="EMBL/GenBank/DDBJ databases">
        <title>Genome sequencing and analysis of entomopathogenic fungi Beauveria bassiana D1-5.</title>
        <authorList>
            <person name="Li Q."/>
            <person name="Wang L."/>
            <person name="Zhang Z."/>
            <person name="Wang Q."/>
            <person name="Ren J."/>
            <person name="Wang M."/>
            <person name="Xu W."/>
            <person name="Wang J."/>
            <person name="Lu Y."/>
            <person name="Du Q."/>
            <person name="Sun Z."/>
        </authorList>
    </citation>
    <scope>NUCLEOTIDE SEQUENCE [LARGE SCALE GENOMIC DNA]</scope>
    <source>
        <strain evidence="11 12">D1-5</strain>
    </source>
</reference>
<dbReference type="OrthoDB" id="10256524at2759"/>
<feature type="active site" description="Charge relay system" evidence="6 7">
    <location>
        <position position="157"/>
    </location>
</feature>
<dbReference type="InterPro" id="IPR036852">
    <property type="entry name" value="Peptidase_S8/S53_dom_sf"/>
</dbReference>
<dbReference type="Proteomes" id="UP000030106">
    <property type="component" value="Unassembled WGS sequence"/>
</dbReference>
<sequence>MILPSTLALAGLAAAAASSKGTTALDAQGAPANVATSAFILECQSSQNLDPVVKAVEAQGGEIGRQFDSKVFYGVSVRLHNSTLTTNQMENMPGVTKVWPIEAEKQQVELQPVQSLEQRSGPQRRDTSSSWNHIMTQIDKLHAAGFTGSGIKIGIVDTGLNYTHPAFGGCFGGDNCRVVAGENFSKDGNKDDPMDCHGHGTAVAGILAGNDANFVGAAPNATLAAYRVTDCKARLKSEDLMAGWLQAYKDGAQIIISSAGWQGSSWDSDPVAVAVARIVDDGVPCIVSVGNFKDAGLFSALTPSSGKGVTSVNAFARAPGAIDGPVRDAPMAEFSTYGPNWDLSIKPSVGAPGDDVPTVNIRGEYENVSGTSFSGPLVGGIMALMAEVRGSFDPALLNSLLMSTAVPQGAPFSVAQQGGGLVRAWDAAHATTLVEPAGLAFNDTLHREQSLRLRITNTAKSNVTYHLDTVAAETLYTLQYGSNNLKQSPPEKNAADIKLSQRVLVLGPDQSAFVDISAADPEGLDPSRLPVWSGWISISSSSSANSSSSSGLLTVPYLGLSGSLKEHQVLKPDGAALSTRPFGPDVEYDSRLSAGHYFSYKINEGGSLDLELPMGIKPRLGTRLARAEAVPVSQRKWLAERLKAKDLKLKAFTIESLPHSGSTRKTWNGQLESGDYVPVGTYKLAVRALRLFGDANVESDWDLSETVTFNVGGGGGKDACKIYDSGQTTIPENALFESYEECLQVHGSRRGPFPDLPWITAPEDEAERNKCIDDNLTEKSCGTYRFCKAHEDKTLEEGLKSPFMSWDDCVRGHETLSTTPSYQWRKQDCMDTKDESICGTDTWCSLGFGTQKDNILFNSPEECKWAHGIY</sequence>
<evidence type="ECO:0000256" key="1">
    <source>
        <dbReference type="ARBA" id="ARBA00011073"/>
    </source>
</evidence>
<evidence type="ECO:0000256" key="6">
    <source>
        <dbReference type="PIRSR" id="PIRSR615500-1"/>
    </source>
</evidence>
<dbReference type="PRINTS" id="PR00723">
    <property type="entry name" value="SUBTILISIN"/>
</dbReference>
<dbReference type="InterPro" id="IPR000209">
    <property type="entry name" value="Peptidase_S8/S53_dom"/>
</dbReference>
<organism evidence="11 12">
    <name type="scientific">Beauveria bassiana D1-5</name>
    <dbReference type="NCBI Taxonomy" id="1245745"/>
    <lineage>
        <taxon>Eukaryota</taxon>
        <taxon>Fungi</taxon>
        <taxon>Dikarya</taxon>
        <taxon>Ascomycota</taxon>
        <taxon>Pezizomycotina</taxon>
        <taxon>Sordariomycetes</taxon>
        <taxon>Hypocreomycetidae</taxon>
        <taxon>Hypocreales</taxon>
        <taxon>Cordycipitaceae</taxon>
        <taxon>Beauveria</taxon>
    </lineage>
</organism>
<dbReference type="CDD" id="cd07489">
    <property type="entry name" value="Peptidases_S8_5"/>
    <property type="match status" value="1"/>
</dbReference>
<evidence type="ECO:0000256" key="5">
    <source>
        <dbReference type="ARBA" id="ARBA00022825"/>
    </source>
</evidence>
<dbReference type="GO" id="GO:0016020">
    <property type="term" value="C:membrane"/>
    <property type="evidence" value="ECO:0007669"/>
    <property type="project" value="InterPro"/>
</dbReference>
<evidence type="ECO:0000259" key="9">
    <source>
        <dbReference type="Pfam" id="PF00082"/>
    </source>
</evidence>
<evidence type="ECO:0000256" key="3">
    <source>
        <dbReference type="ARBA" id="ARBA00022729"/>
    </source>
</evidence>
<dbReference type="PROSITE" id="PS51892">
    <property type="entry name" value="SUBTILASE"/>
    <property type="match status" value="1"/>
</dbReference>
<feature type="active site" description="Charge relay system" evidence="6 7">
    <location>
        <position position="199"/>
    </location>
</feature>
<feature type="signal peptide" evidence="8">
    <location>
        <begin position="1"/>
        <end position="24"/>
    </location>
</feature>
<dbReference type="PROSITE" id="PS00136">
    <property type="entry name" value="SUBTILASE_ASP"/>
    <property type="match status" value="1"/>
</dbReference>
<comment type="caution">
    <text evidence="11">The sequence shown here is derived from an EMBL/GenBank/DDBJ whole genome shotgun (WGS) entry which is preliminary data.</text>
</comment>
<dbReference type="PROSITE" id="PS00137">
    <property type="entry name" value="SUBTILASE_HIS"/>
    <property type="match status" value="1"/>
</dbReference>